<dbReference type="InterPro" id="IPR058084">
    <property type="entry name" value="Slr1658-like"/>
</dbReference>
<keyword evidence="2" id="KW-1185">Reference proteome</keyword>
<evidence type="ECO:0000313" key="1">
    <source>
        <dbReference type="EMBL" id="MBB5041373.1"/>
    </source>
</evidence>
<evidence type="ECO:0000313" key="2">
    <source>
        <dbReference type="Proteomes" id="UP000535406"/>
    </source>
</evidence>
<dbReference type="AlphaFoldDB" id="A0A7W8DT64"/>
<dbReference type="EMBL" id="JACHIK010000002">
    <property type="protein sequence ID" value="MBB5041373.1"/>
    <property type="molecule type" value="Genomic_DNA"/>
</dbReference>
<dbReference type="NCBIfam" id="NF047703">
    <property type="entry name" value="slr1658_superfam"/>
    <property type="match status" value="1"/>
</dbReference>
<comment type="caution">
    <text evidence="1">The sequence shown here is derived from an EMBL/GenBank/DDBJ whole genome shotgun (WGS) entry which is preliminary data.</text>
</comment>
<name>A0A7W8DT64_9HYPH</name>
<evidence type="ECO:0008006" key="3">
    <source>
        <dbReference type="Google" id="ProtNLM"/>
    </source>
</evidence>
<accession>A0A7W8DT64</accession>
<proteinExistence type="predicted"/>
<dbReference type="Proteomes" id="UP000535406">
    <property type="component" value="Unassembled WGS sequence"/>
</dbReference>
<dbReference type="RefSeq" id="WP_184141031.1">
    <property type="nucleotide sequence ID" value="NZ_JACHIK010000002.1"/>
</dbReference>
<reference evidence="1 2" key="1">
    <citation type="submission" date="2020-08" db="EMBL/GenBank/DDBJ databases">
        <title>Genomic Encyclopedia of Type Strains, Phase IV (KMG-IV): sequencing the most valuable type-strain genomes for metagenomic binning, comparative biology and taxonomic classification.</title>
        <authorList>
            <person name="Goeker M."/>
        </authorList>
    </citation>
    <scope>NUCLEOTIDE SEQUENCE [LARGE SCALE GENOMIC DNA]</scope>
    <source>
        <strain evidence="1 2">DSM 21319</strain>
    </source>
</reference>
<gene>
    <name evidence="1" type="ORF">HNQ66_000756</name>
</gene>
<sequence>MEATFGQVDLTNGAGALKNRIRLAEGPLDLAWQHCGVTSEFLGDFFALRRAAEGGDYNEARHSIGYLTNELLENAVKFRRGADITLEASLEGTTFEIRISNVITGETAGRFQALLAELTTRDPGELLIERIEQNAENMESSGSGLGLLTLMSDYGARLGWRFQPAAGTDVLRLDTYAALDIV</sequence>
<organism evidence="1 2">
    <name type="scientific">Shinella fusca</name>
    <dbReference type="NCBI Taxonomy" id="544480"/>
    <lineage>
        <taxon>Bacteria</taxon>
        <taxon>Pseudomonadati</taxon>
        <taxon>Pseudomonadota</taxon>
        <taxon>Alphaproteobacteria</taxon>
        <taxon>Hyphomicrobiales</taxon>
        <taxon>Rhizobiaceae</taxon>
        <taxon>Shinella</taxon>
    </lineage>
</organism>
<protein>
    <recommendedName>
        <fullName evidence="3">ATP-binding protein</fullName>
    </recommendedName>
</protein>